<proteinExistence type="inferred from homology"/>
<dbReference type="GO" id="GO:0003858">
    <property type="term" value="F:3-hydroxybutyrate dehydrogenase activity"/>
    <property type="evidence" value="ECO:0007669"/>
    <property type="project" value="UniProtKB-EC"/>
</dbReference>
<dbReference type="InterPro" id="IPR050259">
    <property type="entry name" value="SDR"/>
</dbReference>
<dbReference type="PRINTS" id="PR00080">
    <property type="entry name" value="SDRFAMILY"/>
</dbReference>
<protein>
    <submittedName>
        <fullName evidence="2">D-beta-hydroxybutyrate dehydrogenase</fullName>
        <ecNumber evidence="2">1.1.1.30</ecNumber>
    </submittedName>
</protein>
<organism evidence="2">
    <name type="scientific">hydrothermal vent metagenome</name>
    <dbReference type="NCBI Taxonomy" id="652676"/>
    <lineage>
        <taxon>unclassified sequences</taxon>
        <taxon>metagenomes</taxon>
        <taxon>ecological metagenomes</taxon>
    </lineage>
</organism>
<dbReference type="PRINTS" id="PR00081">
    <property type="entry name" value="GDHRDH"/>
</dbReference>
<name>A0A160TT41_9ZZZZ</name>
<dbReference type="PROSITE" id="PS00061">
    <property type="entry name" value="ADH_SHORT"/>
    <property type="match status" value="1"/>
</dbReference>
<reference evidence="2" key="1">
    <citation type="submission" date="2015-10" db="EMBL/GenBank/DDBJ databases">
        <authorList>
            <person name="Gilbert D.G."/>
        </authorList>
    </citation>
    <scope>NUCLEOTIDE SEQUENCE</scope>
</reference>
<dbReference type="InterPro" id="IPR020904">
    <property type="entry name" value="Sc_DH/Rdtase_CS"/>
</dbReference>
<dbReference type="EMBL" id="CZRL01000073">
    <property type="protein sequence ID" value="CUS51883.1"/>
    <property type="molecule type" value="Genomic_DNA"/>
</dbReference>
<dbReference type="GO" id="GO:0032787">
    <property type="term" value="P:monocarboxylic acid metabolic process"/>
    <property type="evidence" value="ECO:0007669"/>
    <property type="project" value="UniProtKB-ARBA"/>
</dbReference>
<comment type="similarity">
    <text evidence="1">Belongs to the short-chain dehydrogenases/reductases (SDR) family.</text>
</comment>
<dbReference type="AlphaFoldDB" id="A0A160TT41"/>
<keyword evidence="2" id="KW-0560">Oxidoreductase</keyword>
<evidence type="ECO:0000313" key="2">
    <source>
        <dbReference type="EMBL" id="CUS51883.1"/>
    </source>
</evidence>
<gene>
    <name evidence="2" type="ORF">MGWOODY_XGa246</name>
</gene>
<evidence type="ECO:0000256" key="1">
    <source>
        <dbReference type="ARBA" id="ARBA00006484"/>
    </source>
</evidence>
<dbReference type="PANTHER" id="PTHR42879">
    <property type="entry name" value="3-OXOACYL-(ACYL-CARRIER-PROTEIN) REDUCTASE"/>
    <property type="match status" value="1"/>
</dbReference>
<dbReference type="EC" id="1.1.1.30" evidence="2"/>
<accession>A0A160TT41</accession>
<sequence>MVDLRDTHALVTGAGSGIGEQVARALSNAGACVSLMGRTHTTLASVAQSLGYKSQIAVADVTDRPGVAEAVERLVDQHGPIEILVNNAGGAVSESFAGGESDCWDEMINVNLNGIFNTTRCVLPQMKKLASGRIVTIASTAGLKGYPYVVGYCAAKHGAIGFTRALAAELAGSGITVNAVCPGFTDTPMLSRSIDTIVSKTGRNREETRADLTRMNPQGRLIQPAEVADCVLWLCSAAAGSVNGQALAVDGGETAL</sequence>
<dbReference type="Gene3D" id="3.40.50.720">
    <property type="entry name" value="NAD(P)-binding Rossmann-like Domain"/>
    <property type="match status" value="1"/>
</dbReference>
<dbReference type="Pfam" id="PF00106">
    <property type="entry name" value="adh_short"/>
    <property type="match status" value="1"/>
</dbReference>
<dbReference type="InterPro" id="IPR002347">
    <property type="entry name" value="SDR_fam"/>
</dbReference>
<dbReference type="InterPro" id="IPR036291">
    <property type="entry name" value="NAD(P)-bd_dom_sf"/>
</dbReference>
<dbReference type="CDD" id="cd05233">
    <property type="entry name" value="SDR_c"/>
    <property type="match status" value="1"/>
</dbReference>
<dbReference type="SUPFAM" id="SSF51735">
    <property type="entry name" value="NAD(P)-binding Rossmann-fold domains"/>
    <property type="match status" value="1"/>
</dbReference>
<dbReference type="FunFam" id="3.40.50.720:FF:000084">
    <property type="entry name" value="Short-chain dehydrogenase reductase"/>
    <property type="match status" value="1"/>
</dbReference>
<dbReference type="PANTHER" id="PTHR42879:SF2">
    <property type="entry name" value="3-OXOACYL-[ACYL-CARRIER-PROTEIN] REDUCTASE FABG"/>
    <property type="match status" value="1"/>
</dbReference>